<dbReference type="InterPro" id="IPR020846">
    <property type="entry name" value="MFS_dom"/>
</dbReference>
<keyword evidence="3" id="KW-1003">Cell membrane</keyword>
<dbReference type="Gene3D" id="1.20.1250.20">
    <property type="entry name" value="MFS general substrate transporter like domains"/>
    <property type="match status" value="1"/>
</dbReference>
<feature type="domain" description="Major facilitator superfamily (MFS) profile" evidence="8">
    <location>
        <begin position="190"/>
        <end position="428"/>
    </location>
</feature>
<keyword evidence="4 7" id="KW-0812">Transmembrane</keyword>
<comment type="caution">
    <text evidence="9">The sequence shown here is derived from an EMBL/GenBank/DDBJ whole genome shotgun (WGS) entry which is preliminary data.</text>
</comment>
<dbReference type="Proteomes" id="UP000642748">
    <property type="component" value="Unassembled WGS sequence"/>
</dbReference>
<dbReference type="InterPro" id="IPR010290">
    <property type="entry name" value="TM_effector"/>
</dbReference>
<organism evidence="9 10">
    <name type="scientific">Rugosimonospora africana</name>
    <dbReference type="NCBI Taxonomy" id="556532"/>
    <lineage>
        <taxon>Bacteria</taxon>
        <taxon>Bacillati</taxon>
        <taxon>Actinomycetota</taxon>
        <taxon>Actinomycetes</taxon>
        <taxon>Micromonosporales</taxon>
        <taxon>Micromonosporaceae</taxon>
        <taxon>Rugosimonospora</taxon>
    </lineage>
</organism>
<evidence type="ECO:0000256" key="6">
    <source>
        <dbReference type="ARBA" id="ARBA00023136"/>
    </source>
</evidence>
<dbReference type="GO" id="GO:0005886">
    <property type="term" value="C:plasma membrane"/>
    <property type="evidence" value="ECO:0007669"/>
    <property type="project" value="UniProtKB-SubCell"/>
</dbReference>
<evidence type="ECO:0000256" key="2">
    <source>
        <dbReference type="ARBA" id="ARBA00022448"/>
    </source>
</evidence>
<evidence type="ECO:0000256" key="7">
    <source>
        <dbReference type="SAM" id="Phobius"/>
    </source>
</evidence>
<evidence type="ECO:0000256" key="5">
    <source>
        <dbReference type="ARBA" id="ARBA00022989"/>
    </source>
</evidence>
<keyword evidence="5 7" id="KW-1133">Transmembrane helix</keyword>
<feature type="transmembrane region" description="Helical" evidence="7">
    <location>
        <begin position="164"/>
        <end position="181"/>
    </location>
</feature>
<dbReference type="PANTHER" id="PTHR23513">
    <property type="entry name" value="INTEGRAL MEMBRANE EFFLUX PROTEIN-RELATED"/>
    <property type="match status" value="1"/>
</dbReference>
<feature type="transmembrane region" description="Helical" evidence="7">
    <location>
        <begin position="228"/>
        <end position="246"/>
    </location>
</feature>
<evidence type="ECO:0000256" key="3">
    <source>
        <dbReference type="ARBA" id="ARBA00022475"/>
    </source>
</evidence>
<dbReference type="InterPro" id="IPR036259">
    <property type="entry name" value="MFS_trans_sf"/>
</dbReference>
<keyword evidence="2" id="KW-0813">Transport</keyword>
<evidence type="ECO:0000256" key="1">
    <source>
        <dbReference type="ARBA" id="ARBA00004651"/>
    </source>
</evidence>
<feature type="transmembrane region" description="Helical" evidence="7">
    <location>
        <begin position="381"/>
        <end position="400"/>
    </location>
</feature>
<feature type="transmembrane region" description="Helical" evidence="7">
    <location>
        <begin position="353"/>
        <end position="375"/>
    </location>
</feature>
<dbReference type="GO" id="GO:0022857">
    <property type="term" value="F:transmembrane transporter activity"/>
    <property type="evidence" value="ECO:0007669"/>
    <property type="project" value="InterPro"/>
</dbReference>
<comment type="subcellular location">
    <subcellularLocation>
        <location evidence="1">Cell membrane</location>
        <topology evidence="1">Multi-pass membrane protein</topology>
    </subcellularLocation>
</comment>
<dbReference type="Pfam" id="PF05977">
    <property type="entry name" value="MFS_3"/>
    <property type="match status" value="1"/>
</dbReference>
<keyword evidence="6 7" id="KW-0472">Membrane</keyword>
<keyword evidence="10" id="KW-1185">Reference proteome</keyword>
<protein>
    <submittedName>
        <fullName evidence="9">MFS transporter</fullName>
    </submittedName>
</protein>
<evidence type="ECO:0000256" key="4">
    <source>
        <dbReference type="ARBA" id="ARBA00022692"/>
    </source>
</evidence>
<name>A0A8J3R0H9_9ACTN</name>
<evidence type="ECO:0000313" key="9">
    <source>
        <dbReference type="EMBL" id="GIH20745.1"/>
    </source>
</evidence>
<evidence type="ECO:0000313" key="10">
    <source>
        <dbReference type="Proteomes" id="UP000642748"/>
    </source>
</evidence>
<dbReference type="AlphaFoldDB" id="A0A8J3R0H9"/>
<dbReference type="PROSITE" id="PS50850">
    <property type="entry name" value="MFS"/>
    <property type="match status" value="1"/>
</dbReference>
<evidence type="ECO:0000259" key="8">
    <source>
        <dbReference type="PROSITE" id="PS50850"/>
    </source>
</evidence>
<feature type="transmembrane region" description="Helical" evidence="7">
    <location>
        <begin position="296"/>
        <end position="313"/>
    </location>
</feature>
<dbReference type="PANTHER" id="PTHR23513:SF11">
    <property type="entry name" value="STAPHYLOFERRIN A TRANSPORTER"/>
    <property type="match status" value="1"/>
</dbReference>
<gene>
    <name evidence="9" type="ORF">Raf01_89170</name>
</gene>
<feature type="transmembrane region" description="Helical" evidence="7">
    <location>
        <begin position="266"/>
        <end position="284"/>
    </location>
</feature>
<dbReference type="SUPFAM" id="SSF103473">
    <property type="entry name" value="MFS general substrate transporter"/>
    <property type="match status" value="1"/>
</dbReference>
<sequence>MLYRVKLGSLGHATFASLSTRNYRLFFTGQLISVSGTWMQTVAQSFLVLQLTHSGTALGLTTAARFAPMFLFGPWGGLIADRLDKRRVLYVTQAAAGLLAAAFAILVGTHVINLPIVYVLATALGLVNVFDNPARQSFISELVPSAQLSNAVTLNSVVMNMSRIFGAAVGGVIAASLGLALCFGLNAVSFAAVLTTLALMSSTEFRLAPRARRQPGQLREGLRYVRTTPELALPLLMIAVIGTLAWEFQVSLPLVASDTFHGGAGTYGAMTSVMGVGAVVGGLVSASRGRVRIQGLSLAAIGWGIAITVAALAPTLTVAFVVLLFVGYGSITFNSYAKTALQLAAAPHMRGRVMALWALAWMGSTPIGGPIVGWVGEVLGARWSLLVGGVPTIVVGLVTYPMLARLDRTRAAGPPAEVAEPARVTASS</sequence>
<accession>A0A8J3R0H9</accession>
<proteinExistence type="predicted"/>
<dbReference type="CDD" id="cd06173">
    <property type="entry name" value="MFS_MefA_like"/>
    <property type="match status" value="1"/>
</dbReference>
<reference evidence="9" key="1">
    <citation type="submission" date="2021-01" db="EMBL/GenBank/DDBJ databases">
        <title>Whole genome shotgun sequence of Rugosimonospora africana NBRC 104875.</title>
        <authorList>
            <person name="Komaki H."/>
            <person name="Tamura T."/>
        </authorList>
    </citation>
    <scope>NUCLEOTIDE SEQUENCE</scope>
    <source>
        <strain evidence="9">NBRC 104875</strain>
    </source>
</reference>
<dbReference type="EMBL" id="BONZ01000104">
    <property type="protein sequence ID" value="GIH20745.1"/>
    <property type="molecule type" value="Genomic_DNA"/>
</dbReference>